<protein>
    <submittedName>
        <fullName evidence="2">GntP family permease</fullName>
    </submittedName>
</protein>
<evidence type="ECO:0000313" key="3">
    <source>
        <dbReference type="Proteomes" id="UP001596380"/>
    </source>
</evidence>
<feature type="transmembrane region" description="Helical" evidence="1">
    <location>
        <begin position="7"/>
        <end position="24"/>
    </location>
</feature>
<dbReference type="PANTHER" id="PTHR30354">
    <property type="entry name" value="GNT FAMILY GLUCONATE TRANSPORTER"/>
    <property type="match status" value="1"/>
</dbReference>
<dbReference type="PIRSF" id="PIRSF002746">
    <property type="entry name" value="Gluconate_transporter"/>
    <property type="match status" value="1"/>
</dbReference>
<dbReference type="Proteomes" id="UP001596380">
    <property type="component" value="Unassembled WGS sequence"/>
</dbReference>
<dbReference type="NCBIfam" id="TIGR00791">
    <property type="entry name" value="gntP"/>
    <property type="match status" value="1"/>
</dbReference>
<feature type="transmembrane region" description="Helical" evidence="1">
    <location>
        <begin position="268"/>
        <end position="290"/>
    </location>
</feature>
<feature type="transmembrane region" description="Helical" evidence="1">
    <location>
        <begin position="30"/>
        <end position="50"/>
    </location>
</feature>
<reference evidence="3" key="1">
    <citation type="journal article" date="2019" name="Int. J. Syst. Evol. Microbiol.">
        <title>The Global Catalogue of Microorganisms (GCM) 10K type strain sequencing project: providing services to taxonomists for standard genome sequencing and annotation.</title>
        <authorList>
            <consortium name="The Broad Institute Genomics Platform"/>
            <consortium name="The Broad Institute Genome Sequencing Center for Infectious Disease"/>
            <person name="Wu L."/>
            <person name="Ma J."/>
        </authorList>
    </citation>
    <scope>NUCLEOTIDE SEQUENCE [LARGE SCALE GENOMIC DNA]</scope>
    <source>
        <strain evidence="3">JCM 3369</strain>
    </source>
</reference>
<feature type="transmembrane region" description="Helical" evidence="1">
    <location>
        <begin position="381"/>
        <end position="408"/>
    </location>
</feature>
<dbReference type="RefSeq" id="WP_241682932.1">
    <property type="nucleotide sequence ID" value="NZ_JBHSXE010000001.1"/>
</dbReference>
<keyword evidence="3" id="KW-1185">Reference proteome</keyword>
<feature type="transmembrane region" description="Helical" evidence="1">
    <location>
        <begin position="111"/>
        <end position="138"/>
    </location>
</feature>
<evidence type="ECO:0000256" key="1">
    <source>
        <dbReference type="SAM" id="Phobius"/>
    </source>
</evidence>
<sequence length="484" mass="49515">MQHETGGLLLLSAASIAILLFLIIKVRLEPFVSLLVSSLLLALAAGLSVNQIVGTALSSKTSLLETGFGGILGHIAPIVGLGTILGAILEASGGADVLTRRLLGIFGERGAAFAMGLAGLIFGIPVFFDIGIFVLAPLVYITARRGGRSLVLYALPLLAGLSMTHAFLPPHPGPVAAAGLLGVSLGWLIVMGLTCGIPAFLAAGVAWGAWIGRRVMVEVPEDYVIAERERERGDAAPGTADGKTDGAAGGTAGGANALATRTEPALSLVLLIIAVPLVLILLATFGTVWWEDSSALPTLTFLGNPAVALTIAVLLAIWLLGIRRGIPLTEISELASRSLRPIGMIMLVIGAGSFFGAVISATGVGKALAGTLSDAGLPTIVLAYLISCGLRLAQGSATVAIVTTGGIVAPLVTGEHHSQAHLALIAIAISAGSIIASHVNDGGFWIVSRYFNMSVRDTLKTWTVLETILSVVGFAVAALLSTFI</sequence>
<feature type="transmembrane region" description="Helical" evidence="1">
    <location>
        <begin position="342"/>
        <end position="361"/>
    </location>
</feature>
<feature type="transmembrane region" description="Helical" evidence="1">
    <location>
        <begin position="150"/>
        <end position="168"/>
    </location>
</feature>
<dbReference type="EMBL" id="JBHSXS010000058">
    <property type="protein sequence ID" value="MFC6886728.1"/>
    <property type="molecule type" value="Genomic_DNA"/>
</dbReference>
<organism evidence="2 3">
    <name type="scientific">Actinomadura yumaensis</name>
    <dbReference type="NCBI Taxonomy" id="111807"/>
    <lineage>
        <taxon>Bacteria</taxon>
        <taxon>Bacillati</taxon>
        <taxon>Actinomycetota</taxon>
        <taxon>Actinomycetes</taxon>
        <taxon>Streptosporangiales</taxon>
        <taxon>Thermomonosporaceae</taxon>
        <taxon>Actinomadura</taxon>
    </lineage>
</organism>
<comment type="caution">
    <text evidence="2">The sequence shown here is derived from an EMBL/GenBank/DDBJ whole genome shotgun (WGS) entry which is preliminary data.</text>
</comment>
<dbReference type="Pfam" id="PF02447">
    <property type="entry name" value="GntP_permease"/>
    <property type="match status" value="2"/>
</dbReference>
<keyword evidence="1" id="KW-1133">Transmembrane helix</keyword>
<feature type="transmembrane region" description="Helical" evidence="1">
    <location>
        <begin position="71"/>
        <end position="91"/>
    </location>
</feature>
<dbReference type="InterPro" id="IPR003474">
    <property type="entry name" value="Glcn_transporter"/>
</dbReference>
<proteinExistence type="predicted"/>
<dbReference type="PANTHER" id="PTHR30354:SF25">
    <property type="entry name" value="INNER MEMBRANE PERMEASE YGBN"/>
    <property type="match status" value="1"/>
</dbReference>
<feature type="transmembrane region" description="Helical" evidence="1">
    <location>
        <begin position="188"/>
        <end position="210"/>
    </location>
</feature>
<keyword evidence="1" id="KW-0812">Transmembrane</keyword>
<feature type="transmembrane region" description="Helical" evidence="1">
    <location>
        <begin position="459"/>
        <end position="480"/>
    </location>
</feature>
<accession>A0ABW2CXZ5</accession>
<gene>
    <name evidence="2" type="ORF">ACFQKB_43685</name>
</gene>
<keyword evidence="1" id="KW-0472">Membrane</keyword>
<name>A0ABW2CXZ5_9ACTN</name>
<feature type="transmembrane region" description="Helical" evidence="1">
    <location>
        <begin position="420"/>
        <end position="439"/>
    </location>
</feature>
<evidence type="ECO:0000313" key="2">
    <source>
        <dbReference type="EMBL" id="MFC6886728.1"/>
    </source>
</evidence>
<feature type="transmembrane region" description="Helical" evidence="1">
    <location>
        <begin position="302"/>
        <end position="321"/>
    </location>
</feature>